<dbReference type="PANTHER" id="PTHR46233:SF3">
    <property type="entry name" value="HYDROXYACYLGLUTATHIONE HYDROLASE GLOC"/>
    <property type="match status" value="1"/>
</dbReference>
<dbReference type="GO" id="GO:0016787">
    <property type="term" value="F:hydrolase activity"/>
    <property type="evidence" value="ECO:0007669"/>
    <property type="project" value="UniProtKB-KW"/>
</dbReference>
<sequence>MSNIRIGHMTLGIYQTNCYFVYRENSDKVLVFDPADHGEKIEEALGQHGLHTAAILLTHGHFDHIGGCEELKAAADAYAGEHGENPVKIYAGEAEKKFLLDTKSNLSKDMGRPVTVTADVYLKDGEELDLDGIRIKVLATPGHTAGGVSYYFPEGGFLICGDTLFQESVGRTDFPTGSMSTLVRSVKEKLFTLPEETVVYPGHGDSTTIGHEKKYNPFCVD</sequence>
<evidence type="ECO:0000256" key="1">
    <source>
        <dbReference type="ARBA" id="ARBA00001947"/>
    </source>
</evidence>
<dbReference type="RefSeq" id="WP_154496413.1">
    <property type="nucleotide sequence ID" value="NZ_VUMU01000008.1"/>
</dbReference>
<name>A0A6L5YJN2_9FIRM</name>
<keyword evidence="7" id="KW-1185">Reference proteome</keyword>
<dbReference type="InterPro" id="IPR036866">
    <property type="entry name" value="RibonucZ/Hydroxyglut_hydro"/>
</dbReference>
<evidence type="ECO:0000313" key="6">
    <source>
        <dbReference type="EMBL" id="MST58233.1"/>
    </source>
</evidence>
<keyword evidence="4" id="KW-0862">Zinc</keyword>
<dbReference type="Pfam" id="PF00753">
    <property type="entry name" value="Lactamase_B"/>
    <property type="match status" value="1"/>
</dbReference>
<organism evidence="6 7">
    <name type="scientific">Waltera intestinalis</name>
    <dbReference type="NCBI Taxonomy" id="2606635"/>
    <lineage>
        <taxon>Bacteria</taxon>
        <taxon>Bacillati</taxon>
        <taxon>Bacillota</taxon>
        <taxon>Clostridia</taxon>
        <taxon>Lachnospirales</taxon>
        <taxon>Lachnospiraceae</taxon>
        <taxon>Waltera</taxon>
    </lineage>
</organism>
<evidence type="ECO:0000256" key="3">
    <source>
        <dbReference type="ARBA" id="ARBA00022801"/>
    </source>
</evidence>
<dbReference type="PANTHER" id="PTHR46233">
    <property type="entry name" value="HYDROXYACYLGLUTATHIONE HYDROLASE GLOC"/>
    <property type="match status" value="1"/>
</dbReference>
<accession>A0A6L5YJN2</accession>
<dbReference type="AlphaFoldDB" id="A0A6L5YJN2"/>
<evidence type="ECO:0000313" key="7">
    <source>
        <dbReference type="Proteomes" id="UP000476055"/>
    </source>
</evidence>
<dbReference type="EMBL" id="VUMU01000008">
    <property type="protein sequence ID" value="MST58233.1"/>
    <property type="molecule type" value="Genomic_DNA"/>
</dbReference>
<comment type="cofactor">
    <cofactor evidence="1">
        <name>Zn(2+)</name>
        <dbReference type="ChEBI" id="CHEBI:29105"/>
    </cofactor>
</comment>
<feature type="domain" description="Metallo-beta-lactamase" evidence="5">
    <location>
        <begin position="15"/>
        <end position="203"/>
    </location>
</feature>
<gene>
    <name evidence="6" type="ORF">FYJ59_08295</name>
</gene>
<dbReference type="InterPro" id="IPR051453">
    <property type="entry name" value="MBL_Glyoxalase_II"/>
</dbReference>
<dbReference type="SMART" id="SM00849">
    <property type="entry name" value="Lactamase_B"/>
    <property type="match status" value="1"/>
</dbReference>
<keyword evidence="3 6" id="KW-0378">Hydrolase</keyword>
<reference evidence="6 7" key="1">
    <citation type="submission" date="2019-08" db="EMBL/GenBank/DDBJ databases">
        <title>In-depth cultivation of the pig gut microbiome towards novel bacterial diversity and tailored functional studies.</title>
        <authorList>
            <person name="Wylensek D."/>
            <person name="Hitch T.C.A."/>
            <person name="Clavel T."/>
        </authorList>
    </citation>
    <scope>NUCLEOTIDE SEQUENCE [LARGE SCALE GENOMIC DNA]</scope>
    <source>
        <strain evidence="6 7">WCA3-601-WT-6H</strain>
    </source>
</reference>
<evidence type="ECO:0000256" key="4">
    <source>
        <dbReference type="ARBA" id="ARBA00022833"/>
    </source>
</evidence>
<dbReference type="Proteomes" id="UP000476055">
    <property type="component" value="Unassembled WGS sequence"/>
</dbReference>
<evidence type="ECO:0000256" key="2">
    <source>
        <dbReference type="ARBA" id="ARBA00022723"/>
    </source>
</evidence>
<proteinExistence type="predicted"/>
<evidence type="ECO:0000259" key="5">
    <source>
        <dbReference type="SMART" id="SM00849"/>
    </source>
</evidence>
<keyword evidence="2" id="KW-0479">Metal-binding</keyword>
<dbReference type="SUPFAM" id="SSF56281">
    <property type="entry name" value="Metallo-hydrolase/oxidoreductase"/>
    <property type="match status" value="1"/>
</dbReference>
<dbReference type="InterPro" id="IPR001279">
    <property type="entry name" value="Metallo-B-lactamas"/>
</dbReference>
<protein>
    <submittedName>
        <fullName evidence="6">MBL fold metallo-hydrolase</fullName>
    </submittedName>
</protein>
<dbReference type="Gene3D" id="3.60.15.10">
    <property type="entry name" value="Ribonuclease Z/Hydroxyacylglutathione hydrolase-like"/>
    <property type="match status" value="1"/>
</dbReference>
<comment type="caution">
    <text evidence="6">The sequence shown here is derived from an EMBL/GenBank/DDBJ whole genome shotgun (WGS) entry which is preliminary data.</text>
</comment>
<dbReference type="GO" id="GO:0046872">
    <property type="term" value="F:metal ion binding"/>
    <property type="evidence" value="ECO:0007669"/>
    <property type="project" value="UniProtKB-KW"/>
</dbReference>
<dbReference type="CDD" id="cd06262">
    <property type="entry name" value="metallo-hydrolase-like_MBL-fold"/>
    <property type="match status" value="1"/>
</dbReference>